<dbReference type="Pfam" id="PF17775">
    <property type="entry name" value="YchJ_M-like"/>
    <property type="match status" value="1"/>
</dbReference>
<dbReference type="AlphaFoldDB" id="C6XA84"/>
<evidence type="ECO:0000259" key="3">
    <source>
        <dbReference type="Pfam" id="PF17775"/>
    </source>
</evidence>
<feature type="domain" description="YchJ-like middle NTF2-like" evidence="3">
    <location>
        <begin position="31"/>
        <end position="123"/>
    </location>
</feature>
<dbReference type="Proteomes" id="UP000002743">
    <property type="component" value="Chromosome"/>
</dbReference>
<evidence type="ECO:0000313" key="4">
    <source>
        <dbReference type="EMBL" id="ACT51625.1"/>
    </source>
</evidence>
<reference evidence="5" key="1">
    <citation type="submission" date="2009-07" db="EMBL/GenBank/DDBJ databases">
        <title>Complete sequence of chromosome of Methylovorus sp. SIP3-4.</title>
        <authorList>
            <person name="Lucas S."/>
            <person name="Copeland A."/>
            <person name="Lapidus A."/>
            <person name="Glavina del Rio T."/>
            <person name="Tice H."/>
            <person name="Bruce D."/>
            <person name="Goodwin L."/>
            <person name="Pitluck S."/>
            <person name="Clum A."/>
            <person name="Larimer F."/>
            <person name="Land M."/>
            <person name="Hauser L."/>
            <person name="Kyrpides N."/>
            <person name="Mikhailova N."/>
            <person name="Kayluzhnaya M."/>
            <person name="Chistoserdova L."/>
        </authorList>
    </citation>
    <scope>NUCLEOTIDE SEQUENCE [LARGE SCALE GENOMIC DNA]</scope>
    <source>
        <strain evidence="5">SIP3-4</strain>
    </source>
</reference>
<sequence length="126" mass="14415">MKPAPCPCHSGLTYQACCQRWHTGSRELQSPVELMRSRYTAYALLLEDYLLATWHPDTLPAQLGLSDDAPTKWTGLRILRNEVQGDNAIVEFEARYKINGKAEKLHEISRFIKLNGDWYYLDASGE</sequence>
<dbReference type="STRING" id="582744.Msip34_2388"/>
<dbReference type="HAMAP" id="MF_00612">
    <property type="entry name" value="UPF0225"/>
    <property type="match status" value="1"/>
</dbReference>
<evidence type="ECO:0000256" key="2">
    <source>
        <dbReference type="HAMAP-Rule" id="MF_00612"/>
    </source>
</evidence>
<dbReference type="KEGG" id="mei:Msip34_2388"/>
<evidence type="ECO:0000256" key="1">
    <source>
        <dbReference type="ARBA" id="ARBA00010839"/>
    </source>
</evidence>
<reference evidence="4 5" key="2">
    <citation type="journal article" date="2011" name="J. Bacteriol.">
        <title>Genomes of three methylotrophs from a single niche uncover genetic and metabolic divergence of Methylophilaceae.</title>
        <authorList>
            <person name="Lapidus A."/>
            <person name="Clum A."/>
            <person name="Labutti K."/>
            <person name="Kaluzhnaya M.G."/>
            <person name="Lim S."/>
            <person name="Beck D.A."/>
            <person name="Glavina Del Rio T."/>
            <person name="Nolan M."/>
            <person name="Mavromatis K."/>
            <person name="Huntemann M."/>
            <person name="Lucas S."/>
            <person name="Lidstrom M.E."/>
            <person name="Ivanova N."/>
            <person name="Chistoserdova L."/>
        </authorList>
    </citation>
    <scope>NUCLEOTIDE SEQUENCE [LARGE SCALE GENOMIC DNA]</scope>
    <source>
        <strain evidence="4 5">SIP3-4</strain>
    </source>
</reference>
<dbReference type="InterPro" id="IPR032710">
    <property type="entry name" value="NTF2-like_dom_sf"/>
</dbReference>
<dbReference type="RefSeq" id="WP_015830913.1">
    <property type="nucleotide sequence ID" value="NC_012969.1"/>
</dbReference>
<proteinExistence type="inferred from homology"/>
<evidence type="ECO:0000313" key="5">
    <source>
        <dbReference type="Proteomes" id="UP000002743"/>
    </source>
</evidence>
<dbReference type="Pfam" id="PF02810">
    <property type="entry name" value="SEC-C"/>
    <property type="match status" value="1"/>
</dbReference>
<dbReference type="PANTHER" id="PTHR33747:SF1">
    <property type="entry name" value="ADENYLATE CYCLASE-ASSOCIATED CAP C-TERMINAL DOMAIN-CONTAINING PROTEIN"/>
    <property type="match status" value="1"/>
</dbReference>
<organism evidence="4 5">
    <name type="scientific">Methylovorus glucosotrophus (strain SIP3-4)</name>
    <dbReference type="NCBI Taxonomy" id="582744"/>
    <lineage>
        <taxon>Bacteria</taxon>
        <taxon>Pseudomonadati</taxon>
        <taxon>Pseudomonadota</taxon>
        <taxon>Betaproteobacteria</taxon>
        <taxon>Nitrosomonadales</taxon>
        <taxon>Methylophilaceae</taxon>
        <taxon>Methylovorus</taxon>
    </lineage>
</organism>
<dbReference type="PANTHER" id="PTHR33747">
    <property type="entry name" value="UPF0225 PROTEIN SCO1677"/>
    <property type="match status" value="1"/>
</dbReference>
<dbReference type="OrthoDB" id="21421at2"/>
<dbReference type="Gene3D" id="3.10.450.50">
    <property type="match status" value="1"/>
</dbReference>
<dbReference type="InterPro" id="IPR023006">
    <property type="entry name" value="YchJ-like"/>
</dbReference>
<keyword evidence="5" id="KW-1185">Reference proteome</keyword>
<protein>
    <recommendedName>
        <fullName evidence="2">UPF0225 protein Msip34_2388</fullName>
    </recommendedName>
</protein>
<dbReference type="EMBL" id="CP001674">
    <property type="protein sequence ID" value="ACT51625.1"/>
    <property type="molecule type" value="Genomic_DNA"/>
</dbReference>
<accession>C6XA84</accession>
<gene>
    <name evidence="4" type="ordered locus">Msip34_2388</name>
</gene>
<dbReference type="SUPFAM" id="SSF54427">
    <property type="entry name" value="NTF2-like"/>
    <property type="match status" value="1"/>
</dbReference>
<name>C6XA84_METGS</name>
<dbReference type="InterPro" id="IPR004027">
    <property type="entry name" value="SEC_C_motif"/>
</dbReference>
<comment type="similarity">
    <text evidence="1 2">Belongs to the UPF0225 family.</text>
</comment>
<dbReference type="eggNOG" id="COG3012">
    <property type="taxonomic scope" value="Bacteria"/>
</dbReference>
<dbReference type="InterPro" id="IPR048469">
    <property type="entry name" value="YchJ-like_M"/>
</dbReference>
<dbReference type="HOGENOM" id="CLU_099590_2_0_4"/>